<evidence type="ECO:0000313" key="2">
    <source>
        <dbReference type="Proteomes" id="UP000821845"/>
    </source>
</evidence>
<comment type="caution">
    <text evidence="1">The sequence shown here is derived from an EMBL/GenBank/DDBJ whole genome shotgun (WGS) entry which is preliminary data.</text>
</comment>
<keyword evidence="2" id="KW-1185">Reference proteome</keyword>
<gene>
    <name evidence="1" type="ORF">HPB50_014240</name>
</gene>
<accession>A0ACB7RJY2</accession>
<dbReference type="Proteomes" id="UP000821845">
    <property type="component" value="Chromosome 9"/>
</dbReference>
<protein>
    <submittedName>
        <fullName evidence="1">Uncharacterized protein</fullName>
    </submittedName>
</protein>
<name>A0ACB7RJY2_HYAAI</name>
<reference evidence="1" key="1">
    <citation type="submission" date="2020-05" db="EMBL/GenBank/DDBJ databases">
        <title>Large-scale comparative analyses of tick genomes elucidate their genetic diversity and vector capacities.</title>
        <authorList>
            <person name="Jia N."/>
            <person name="Wang J."/>
            <person name="Shi W."/>
            <person name="Du L."/>
            <person name="Sun Y."/>
            <person name="Zhan W."/>
            <person name="Jiang J."/>
            <person name="Wang Q."/>
            <person name="Zhang B."/>
            <person name="Ji P."/>
            <person name="Sakyi L.B."/>
            <person name="Cui X."/>
            <person name="Yuan T."/>
            <person name="Jiang B."/>
            <person name="Yang W."/>
            <person name="Lam T.T.-Y."/>
            <person name="Chang Q."/>
            <person name="Ding S."/>
            <person name="Wang X."/>
            <person name="Zhu J."/>
            <person name="Ruan X."/>
            <person name="Zhao L."/>
            <person name="Wei J."/>
            <person name="Que T."/>
            <person name="Du C."/>
            <person name="Cheng J."/>
            <person name="Dai P."/>
            <person name="Han X."/>
            <person name="Huang E."/>
            <person name="Gao Y."/>
            <person name="Liu J."/>
            <person name="Shao H."/>
            <person name="Ye R."/>
            <person name="Li L."/>
            <person name="Wei W."/>
            <person name="Wang X."/>
            <person name="Wang C."/>
            <person name="Yang T."/>
            <person name="Huo Q."/>
            <person name="Li W."/>
            <person name="Guo W."/>
            <person name="Chen H."/>
            <person name="Zhou L."/>
            <person name="Ni X."/>
            <person name="Tian J."/>
            <person name="Zhou Y."/>
            <person name="Sheng Y."/>
            <person name="Liu T."/>
            <person name="Pan Y."/>
            <person name="Xia L."/>
            <person name="Li J."/>
            <person name="Zhao F."/>
            <person name="Cao W."/>
        </authorList>
    </citation>
    <scope>NUCLEOTIDE SEQUENCE</scope>
    <source>
        <strain evidence="1">Hyas-2018</strain>
    </source>
</reference>
<proteinExistence type="predicted"/>
<sequence>MPPLPFDYKVVYRPQAGLELAKWNNIAIVLAIARARGFAQQDFSEKVCVQVQRLENLIIASTAKWEDAKKLESITSIQFGCTFLAIKSNTRSPDDPVVS</sequence>
<organism evidence="1 2">
    <name type="scientific">Hyalomma asiaticum</name>
    <name type="common">Tick</name>
    <dbReference type="NCBI Taxonomy" id="266040"/>
    <lineage>
        <taxon>Eukaryota</taxon>
        <taxon>Metazoa</taxon>
        <taxon>Ecdysozoa</taxon>
        <taxon>Arthropoda</taxon>
        <taxon>Chelicerata</taxon>
        <taxon>Arachnida</taxon>
        <taxon>Acari</taxon>
        <taxon>Parasitiformes</taxon>
        <taxon>Ixodida</taxon>
        <taxon>Ixodoidea</taxon>
        <taxon>Ixodidae</taxon>
        <taxon>Hyalomminae</taxon>
        <taxon>Hyalomma</taxon>
    </lineage>
</organism>
<evidence type="ECO:0000313" key="1">
    <source>
        <dbReference type="EMBL" id="KAH6922460.1"/>
    </source>
</evidence>
<dbReference type="EMBL" id="CM023489">
    <property type="protein sequence ID" value="KAH6922460.1"/>
    <property type="molecule type" value="Genomic_DNA"/>
</dbReference>